<organism evidence="3 4">
    <name type="scientific">Gilvimarinus japonicus</name>
    <dbReference type="NCBI Taxonomy" id="1796469"/>
    <lineage>
        <taxon>Bacteria</taxon>
        <taxon>Pseudomonadati</taxon>
        <taxon>Pseudomonadota</taxon>
        <taxon>Gammaproteobacteria</taxon>
        <taxon>Cellvibrionales</taxon>
        <taxon>Cellvibrionaceae</taxon>
        <taxon>Gilvimarinus</taxon>
    </lineage>
</organism>
<dbReference type="InterPro" id="IPR055130">
    <property type="entry name" value="PreP_C"/>
</dbReference>
<keyword evidence="4" id="KW-1185">Reference proteome</keyword>
<dbReference type="Pfam" id="PF00675">
    <property type="entry name" value="Peptidase_M16"/>
    <property type="match status" value="1"/>
</dbReference>
<dbReference type="Pfam" id="PF08367">
    <property type="entry name" value="M16C_assoc"/>
    <property type="match status" value="1"/>
</dbReference>
<dbReference type="EMBL" id="JBHRTL010000006">
    <property type="protein sequence ID" value="MFC3154954.1"/>
    <property type="molecule type" value="Genomic_DNA"/>
</dbReference>
<dbReference type="RefSeq" id="WP_382415446.1">
    <property type="nucleotide sequence ID" value="NZ_AP031500.1"/>
</dbReference>
<dbReference type="PANTHER" id="PTHR43016:SF13">
    <property type="entry name" value="PRESEQUENCE PROTEASE, MITOCHONDRIAL"/>
    <property type="match status" value="1"/>
</dbReference>
<comment type="caution">
    <text evidence="3">The sequence shown here is derived from an EMBL/GenBank/DDBJ whole genome shotgun (WGS) entry which is preliminary data.</text>
</comment>
<dbReference type="Pfam" id="PF05193">
    <property type="entry name" value="Peptidase_M16_C"/>
    <property type="match status" value="1"/>
</dbReference>
<proteinExistence type="predicted"/>
<sequence length="976" mass="107613">MTTHQHPEFELLRRKPLESLNLTVEEYRHRQTGAQHIHLASSNNENVFLVALRTVPDDSSGVAHILEHTALCGSERYPVRDPFFMMTRRSLNTFMNAFTSSDWTAYPFASQNRKDFNNLLDVYLDAVFFASLDPLDFAQEGHRLEFADANDVDSPLTYKGVVFNEMKGAMSSVPAQLGQKLDSLLFPSSTYHHNSGGDPAHIPDLTYDGLQAFYKRHYHPSNAVFMTYGDIPAAEHQEKFHRQALAKFDALDNTIAVKPEKRMHAPIRVEDAYPLEASDAEAETKDNKTHVVMGWLLGQVTDLETALETHLLVSILLDNSASPLTMALEQSELGQAPSPLCGLDDSQFEMSFACGLEGCAADSTRDVEQLILNTLTEVANNGVPREQIESSLHQLELAQREVGGDGFPYGLQLIMTALTAATHRGDTVAQLDLESALARVRKTVLEPDFIQRRVREWLLDNTHRVTLTLRPDAHMAARANEAERAKLSAIKSQLSDAEREAIITQAKALEARQELQEDDSILPQVTLADIPVDMHYTAGTHESIAGYHLRCYGAGTNGLLYQQVVIKLPELSEQELQLLPVYALALTEVGFGTLDYLAVQNLQAQRVGSLTAKAAIRSTGSNPQNLDGYLIVSAKALAKNAELTTELIHSTLSQARFDEHDRLRELVAQARARREQGVPGSGHVLAMTAASAGMAPGAKLNHDLGGLGGLTQLMALDDSLADPAALESLSAALEAIHTRIKHAPRQFLLVGEDEQLPHYRQLLEKYWPAATQASFAPLNLPAVSHPVREAWLTNTQVNFCAKAYPTVGADHPDAAPLTVLSGVLRNAYLHRAIRERGGAYGGGASQDNSNGVFRFFSYRDPRLTETLDDFDKALNWLQEQDIDPSEVEQSILGVISSIDKPASPAGEAKQTFQAELFERTRERREQFRQRVLQVTIEDIKRVAQAYLQPDNASTAVISNAANKDALIALGLTIKTL</sequence>
<feature type="coiled-coil region" evidence="1">
    <location>
        <begin position="480"/>
        <end position="514"/>
    </location>
</feature>
<dbReference type="Proteomes" id="UP001595548">
    <property type="component" value="Unassembled WGS sequence"/>
</dbReference>
<gene>
    <name evidence="3" type="ORF">ACFOEB_07045</name>
</gene>
<evidence type="ECO:0000313" key="4">
    <source>
        <dbReference type="Proteomes" id="UP001595548"/>
    </source>
</evidence>
<dbReference type="InterPro" id="IPR011765">
    <property type="entry name" value="Pept_M16_N"/>
</dbReference>
<evidence type="ECO:0000313" key="3">
    <source>
        <dbReference type="EMBL" id="MFC3154954.1"/>
    </source>
</evidence>
<dbReference type="SUPFAM" id="SSF63411">
    <property type="entry name" value="LuxS/MPP-like metallohydrolase"/>
    <property type="match status" value="4"/>
</dbReference>
<evidence type="ECO:0000259" key="2">
    <source>
        <dbReference type="SMART" id="SM01264"/>
    </source>
</evidence>
<dbReference type="InterPro" id="IPR013578">
    <property type="entry name" value="Peptidase_M16C_assoc"/>
</dbReference>
<dbReference type="Pfam" id="PF22516">
    <property type="entry name" value="PreP_C"/>
    <property type="match status" value="1"/>
</dbReference>
<dbReference type="Gene3D" id="3.30.830.10">
    <property type="entry name" value="Metalloenzyme, LuxS/M16 peptidase-like"/>
    <property type="match status" value="4"/>
</dbReference>
<dbReference type="PANTHER" id="PTHR43016">
    <property type="entry name" value="PRESEQUENCE PROTEASE"/>
    <property type="match status" value="1"/>
</dbReference>
<accession>A0ABV7HMA3</accession>
<dbReference type="InterPro" id="IPR011249">
    <property type="entry name" value="Metalloenz_LuxS/M16"/>
</dbReference>
<evidence type="ECO:0000256" key="1">
    <source>
        <dbReference type="SAM" id="Coils"/>
    </source>
</evidence>
<name>A0ABV7HMA3_9GAMM</name>
<reference evidence="4" key="1">
    <citation type="journal article" date="2019" name="Int. J. Syst. Evol. Microbiol.">
        <title>The Global Catalogue of Microorganisms (GCM) 10K type strain sequencing project: providing services to taxonomists for standard genome sequencing and annotation.</title>
        <authorList>
            <consortium name="The Broad Institute Genomics Platform"/>
            <consortium name="The Broad Institute Genome Sequencing Center for Infectious Disease"/>
            <person name="Wu L."/>
            <person name="Ma J."/>
        </authorList>
    </citation>
    <scope>NUCLEOTIDE SEQUENCE [LARGE SCALE GENOMIC DNA]</scope>
    <source>
        <strain evidence="4">KCTC 52141</strain>
    </source>
</reference>
<protein>
    <submittedName>
        <fullName evidence="3">Insulinase family protein</fullName>
    </submittedName>
</protein>
<dbReference type="InterPro" id="IPR007863">
    <property type="entry name" value="Peptidase_M16_C"/>
</dbReference>
<keyword evidence="1" id="KW-0175">Coiled coil</keyword>
<dbReference type="SMART" id="SM01264">
    <property type="entry name" value="M16C_associated"/>
    <property type="match status" value="1"/>
</dbReference>
<feature type="domain" description="Peptidase M16C associated" evidence="2">
    <location>
        <begin position="469"/>
        <end position="716"/>
    </location>
</feature>